<dbReference type="InterPro" id="IPR040976">
    <property type="entry name" value="Pkinase_fungal"/>
</dbReference>
<feature type="region of interest" description="Disordered" evidence="1">
    <location>
        <begin position="1"/>
        <end position="102"/>
    </location>
</feature>
<dbReference type="InterPro" id="IPR008266">
    <property type="entry name" value="Tyr_kinase_AS"/>
</dbReference>
<feature type="domain" description="Fungal-type protein kinase" evidence="2">
    <location>
        <begin position="257"/>
        <end position="328"/>
    </location>
</feature>
<evidence type="ECO:0000259" key="2">
    <source>
        <dbReference type="Pfam" id="PF17667"/>
    </source>
</evidence>
<feature type="domain" description="Fungal-type protein kinase" evidence="2">
    <location>
        <begin position="343"/>
        <end position="479"/>
    </location>
</feature>
<proteinExistence type="predicted"/>
<reference evidence="3 4" key="1">
    <citation type="submission" date="2020-07" db="EMBL/GenBank/DDBJ databases">
        <title>Comparative genomics of pyrophilous fungi reveals a link between fire events and developmental genes.</title>
        <authorList>
            <consortium name="DOE Joint Genome Institute"/>
            <person name="Steindorff A.S."/>
            <person name="Carver A."/>
            <person name="Calhoun S."/>
            <person name="Stillman K."/>
            <person name="Liu H."/>
            <person name="Lipzen A."/>
            <person name="Pangilinan J."/>
            <person name="Labutti K."/>
            <person name="Bruns T.D."/>
            <person name="Grigoriev I.V."/>
        </authorList>
    </citation>
    <scope>NUCLEOTIDE SEQUENCE [LARGE SCALE GENOMIC DNA]</scope>
    <source>
        <strain evidence="3 4">CBS 144469</strain>
    </source>
</reference>
<organism evidence="3 4">
    <name type="scientific">Ephemerocybe angulata</name>
    <dbReference type="NCBI Taxonomy" id="980116"/>
    <lineage>
        <taxon>Eukaryota</taxon>
        <taxon>Fungi</taxon>
        <taxon>Dikarya</taxon>
        <taxon>Basidiomycota</taxon>
        <taxon>Agaricomycotina</taxon>
        <taxon>Agaricomycetes</taxon>
        <taxon>Agaricomycetidae</taxon>
        <taxon>Agaricales</taxon>
        <taxon>Agaricineae</taxon>
        <taxon>Psathyrellaceae</taxon>
        <taxon>Ephemerocybe</taxon>
    </lineage>
</organism>
<dbReference type="InterPro" id="IPR011009">
    <property type="entry name" value="Kinase-like_dom_sf"/>
</dbReference>
<name>A0A8H6MA95_9AGAR</name>
<dbReference type="GO" id="GO:0004672">
    <property type="term" value="F:protein kinase activity"/>
    <property type="evidence" value="ECO:0007669"/>
    <property type="project" value="InterPro"/>
</dbReference>
<feature type="compositionally biased region" description="Polar residues" evidence="1">
    <location>
        <begin position="40"/>
        <end position="54"/>
    </location>
</feature>
<dbReference type="Proteomes" id="UP000521943">
    <property type="component" value="Unassembled WGS sequence"/>
</dbReference>
<dbReference type="AlphaFoldDB" id="A0A8H6MA95"/>
<keyword evidence="4" id="KW-1185">Reference proteome</keyword>
<dbReference type="Pfam" id="PF17667">
    <property type="entry name" value="Pkinase_fungal"/>
    <property type="match status" value="2"/>
</dbReference>
<dbReference type="Gene3D" id="1.10.510.10">
    <property type="entry name" value="Transferase(Phosphotransferase) domain 1"/>
    <property type="match status" value="1"/>
</dbReference>
<dbReference type="PROSITE" id="PS00109">
    <property type="entry name" value="PROTEIN_KINASE_TYR"/>
    <property type="match status" value="1"/>
</dbReference>
<dbReference type="PANTHER" id="PTHR38248">
    <property type="entry name" value="FUNK1 6"/>
    <property type="match status" value="1"/>
</dbReference>
<sequence length="630" mass="70667">MLAPNTNTRLSRVQTRSQTRANPQDQSTSARRVARPRLKQTGTSFAVPRTLTNPTPSPPRATRTKNNQPNTASSGKVATLDLSRGLRQEGSRRPTTQGRPRYISNALLLADETVKSNTAETTRSAPPRNPSPTLTSSETESQDSEETQEDKSDPLEQRKAAISDLHDITTVDGACLKDFYKATASDRRIKNFLSATSLYDYGSNAWTDIPRDAQRDEDLHGPFMKVINGVLEGPGQLEGAPGMLRVAGTIATLDPSGRRIKYKLDPDSFCFAAQTVRGRGTVCWNAENKDGKRILIKDAWRTDPQVPEYTFLERTKGLEGVVQLLAHQGSVARTRCFPTRAASTSQSDDFYNRTMSRVTMVRCGASLSQFTSQFQAIAAIRDAIQGHLNLLKAGVLHRDVSMNNILFGDDEATVGNGGVLIDLDMAIMVKGPSADIITELPAGTHLYQSISVLDYKGELVPVPHDYLDDLESFFYILCHLLYGYEGFDRPAPAAFTGMKVLALWENMPAEAATNMKLRYIELEGPNINKPPLFWSTTCIKLCDTLRRYLLPLIDGKIKLRVTRDDVERRARAKELHKELEKHYSDIIALSMLHWKSYQSREGRILVFCRFWVYRMLWFQQLCFFFGKEEL</sequence>
<dbReference type="PANTHER" id="PTHR38248:SF2">
    <property type="entry name" value="FUNK1 11"/>
    <property type="match status" value="1"/>
</dbReference>
<comment type="caution">
    <text evidence="3">The sequence shown here is derived from an EMBL/GenBank/DDBJ whole genome shotgun (WGS) entry which is preliminary data.</text>
</comment>
<accession>A0A8H6MA95</accession>
<dbReference type="OrthoDB" id="5584477at2759"/>
<feature type="compositionally biased region" description="Polar residues" evidence="1">
    <location>
        <begin position="64"/>
        <end position="76"/>
    </location>
</feature>
<dbReference type="SUPFAM" id="SSF56112">
    <property type="entry name" value="Protein kinase-like (PK-like)"/>
    <property type="match status" value="1"/>
</dbReference>
<evidence type="ECO:0000313" key="3">
    <source>
        <dbReference type="EMBL" id="KAF6760850.1"/>
    </source>
</evidence>
<protein>
    <recommendedName>
        <fullName evidence="2">Fungal-type protein kinase domain-containing protein</fullName>
    </recommendedName>
</protein>
<feature type="region of interest" description="Disordered" evidence="1">
    <location>
        <begin position="116"/>
        <end position="156"/>
    </location>
</feature>
<evidence type="ECO:0000256" key="1">
    <source>
        <dbReference type="SAM" id="MobiDB-lite"/>
    </source>
</evidence>
<feature type="compositionally biased region" description="Polar residues" evidence="1">
    <location>
        <begin position="1"/>
        <end position="30"/>
    </location>
</feature>
<evidence type="ECO:0000313" key="4">
    <source>
        <dbReference type="Proteomes" id="UP000521943"/>
    </source>
</evidence>
<gene>
    <name evidence="3" type="ORF">DFP72DRAFT_1165948</name>
</gene>
<dbReference type="EMBL" id="JACGCI010000011">
    <property type="protein sequence ID" value="KAF6760850.1"/>
    <property type="molecule type" value="Genomic_DNA"/>
</dbReference>